<dbReference type="AlphaFoldDB" id="A0A7W9JK47"/>
<sequence length="141" mass="14782">MTEHPLPSPGEDEITLTGPQAPTPQRVAAVRALRTLLAEGYATAEAPVAVTGAGWPDYDARVLPGLAAAQELAGVDVDYLRHVDRVSDAGIAAASLADLGTLFTYVLRGERFSEGHIGAALANGKVGRMLDRLAELVPQVR</sequence>
<keyword evidence="3" id="KW-1185">Reference proteome</keyword>
<gene>
    <name evidence="2" type="ORF">HDA33_001485</name>
</gene>
<feature type="region of interest" description="Disordered" evidence="1">
    <location>
        <begin position="1"/>
        <end position="21"/>
    </location>
</feature>
<dbReference type="Pfam" id="PF20118">
    <property type="entry name" value="DUF6508"/>
    <property type="match status" value="1"/>
</dbReference>
<accession>A0A7W9JK47</accession>
<comment type="caution">
    <text evidence="2">The sequence shown here is derived from an EMBL/GenBank/DDBJ whole genome shotgun (WGS) entry which is preliminary data.</text>
</comment>
<dbReference type="RefSeq" id="WP_184172234.1">
    <property type="nucleotide sequence ID" value="NZ_BAABAG010000011.1"/>
</dbReference>
<dbReference type="InterPro" id="IPR045425">
    <property type="entry name" value="DUF6508"/>
</dbReference>
<evidence type="ECO:0000256" key="1">
    <source>
        <dbReference type="SAM" id="MobiDB-lite"/>
    </source>
</evidence>
<reference evidence="2 3" key="1">
    <citation type="submission" date="2020-08" db="EMBL/GenBank/DDBJ databases">
        <title>Sequencing the genomes of 1000 actinobacteria strains.</title>
        <authorList>
            <person name="Klenk H.-P."/>
        </authorList>
    </citation>
    <scope>NUCLEOTIDE SEQUENCE [LARGE SCALE GENOMIC DNA]</scope>
    <source>
        <strain evidence="2 3">DSM 17945</strain>
    </source>
</reference>
<protein>
    <submittedName>
        <fullName evidence="2">Uncharacterized protein</fullName>
    </submittedName>
</protein>
<dbReference type="Proteomes" id="UP000567246">
    <property type="component" value="Unassembled WGS sequence"/>
</dbReference>
<organism evidence="2 3">
    <name type="scientific">Micrococcus endophyticus</name>
    <dbReference type="NCBI Taxonomy" id="455343"/>
    <lineage>
        <taxon>Bacteria</taxon>
        <taxon>Bacillati</taxon>
        <taxon>Actinomycetota</taxon>
        <taxon>Actinomycetes</taxon>
        <taxon>Micrococcales</taxon>
        <taxon>Micrococcaceae</taxon>
        <taxon>Micrococcus</taxon>
    </lineage>
</organism>
<dbReference type="EMBL" id="JACHMW010000001">
    <property type="protein sequence ID" value="MBB5848921.1"/>
    <property type="molecule type" value="Genomic_DNA"/>
</dbReference>
<name>A0A7W9JK47_9MICC</name>
<evidence type="ECO:0000313" key="2">
    <source>
        <dbReference type="EMBL" id="MBB5848921.1"/>
    </source>
</evidence>
<proteinExistence type="predicted"/>
<evidence type="ECO:0000313" key="3">
    <source>
        <dbReference type="Proteomes" id="UP000567246"/>
    </source>
</evidence>